<comment type="subunit">
    <text evidence="7">Component of a multi-subunit COQ enzyme complex, composed of at least COQ3, COQ4, COQ5, COQ6, COQ7 and COQ9.</text>
</comment>
<comment type="pathway">
    <text evidence="7">Cofactor biosynthesis; ubiquinone biosynthesis.</text>
</comment>
<comment type="subcellular location">
    <subcellularLocation>
        <location evidence="7">Mitochondrion inner membrane</location>
        <topology evidence="7">Peripheral membrane protein</topology>
        <orientation evidence="7">Matrix side</orientation>
    </subcellularLocation>
</comment>
<dbReference type="PANTHER" id="PTHR12922:SF7">
    <property type="entry name" value="UBIQUINONE BIOSYNTHESIS PROTEIN COQ4 HOMOLOG, MITOCHONDRIAL"/>
    <property type="match status" value="1"/>
</dbReference>
<dbReference type="EMBL" id="CP141881">
    <property type="protein sequence ID" value="WRT63456.1"/>
    <property type="molecule type" value="Genomic_DNA"/>
</dbReference>
<keyword evidence="7" id="KW-0862">Zinc</keyword>
<evidence type="ECO:0000256" key="3">
    <source>
        <dbReference type="ARBA" id="ARBA00023128"/>
    </source>
</evidence>
<dbReference type="Pfam" id="PF05019">
    <property type="entry name" value="Coq4"/>
    <property type="match status" value="1"/>
</dbReference>
<feature type="binding site" evidence="7">
    <location>
        <position position="144"/>
    </location>
    <ligand>
        <name>Zn(2+)</name>
        <dbReference type="ChEBI" id="CHEBI:29105"/>
    </ligand>
</feature>
<keyword evidence="4 7" id="KW-0472">Membrane</keyword>
<comment type="function">
    <text evidence="7">Lyase that catalyzes the C1-decarboxylation of 4-hydroxy-3-methoxy-5-(all-trans-polyprenyl)benzoic acid into 2-methoxy-6-(all-trans-polyprenyl)phenol during ubiquinone biosynthesis.</text>
</comment>
<accession>A0ABZ1CS00</accession>
<keyword evidence="7" id="KW-0479">Metal-binding</keyword>
<dbReference type="PANTHER" id="PTHR12922">
    <property type="entry name" value="UBIQUINONE BIOSYNTHESIS PROTEIN"/>
    <property type="match status" value="1"/>
</dbReference>
<dbReference type="InterPro" id="IPR027540">
    <property type="entry name" value="Coq4_euk"/>
</dbReference>
<dbReference type="RefSeq" id="XP_062788196.1">
    <property type="nucleotide sequence ID" value="XM_062932145.1"/>
</dbReference>
<sequence>MRPSLRFLTKSPTPTPNYPGHTPLTFSQNALLAVGSGIVGVWTSRGDLVASLSESTSSTFLPSLHEKMTINPEGRQILRDKPNITSESLRGLESLKRGTLGREYWEWLKDGDVGPDTRADVQYIDSPTLAYTMLRYRQTHDLYHTLFSLPPTLPHELSLKVLEFSNMSLPVAALSSVFGPFRLKRRETWMRDWVPWALRTGRQGRSLVGVYWEKRWDQGIGELRRELGVERNNQLGVESRWGGYRKIREKERDLRKKGEWVDEPEEW</sequence>
<keyword evidence="3 7" id="KW-0496">Mitochondrion</keyword>
<evidence type="ECO:0000256" key="6">
    <source>
        <dbReference type="ARBA" id="ARBA00081568"/>
    </source>
</evidence>
<evidence type="ECO:0000256" key="1">
    <source>
        <dbReference type="ARBA" id="ARBA00022688"/>
    </source>
</evidence>
<evidence type="ECO:0000313" key="9">
    <source>
        <dbReference type="Proteomes" id="UP001329825"/>
    </source>
</evidence>
<keyword evidence="9" id="KW-1185">Reference proteome</keyword>
<evidence type="ECO:0000256" key="5">
    <source>
        <dbReference type="ARBA" id="ARBA00023239"/>
    </source>
</evidence>
<dbReference type="HAMAP" id="MF_03111">
    <property type="entry name" value="Coq4"/>
    <property type="match status" value="1"/>
</dbReference>
<comment type="catalytic activity">
    <reaction evidence="7">
        <text>a 4-hydroxy-3-methoxy-5-(all-trans-polyprenyl)benzoate + H(+) = a 2-methoxy-6-(all-trans-polyprenyl)phenol + CO2</text>
        <dbReference type="Rhea" id="RHEA:81179"/>
        <dbReference type="Rhea" id="RHEA-COMP:9551"/>
        <dbReference type="Rhea" id="RHEA-COMP:10931"/>
        <dbReference type="ChEBI" id="CHEBI:15378"/>
        <dbReference type="ChEBI" id="CHEBI:16526"/>
        <dbReference type="ChEBI" id="CHEBI:62731"/>
        <dbReference type="ChEBI" id="CHEBI:84443"/>
        <dbReference type="EC" id="4.1.1.130"/>
    </reaction>
</comment>
<evidence type="ECO:0000256" key="4">
    <source>
        <dbReference type="ARBA" id="ARBA00023136"/>
    </source>
</evidence>
<evidence type="ECO:0000256" key="7">
    <source>
        <dbReference type="HAMAP-Rule" id="MF_03111"/>
    </source>
</evidence>
<gene>
    <name evidence="7" type="primary">COQ4</name>
    <name evidence="8" type="ORF">IL334_000361</name>
</gene>
<keyword evidence="1 7" id="KW-0831">Ubiquinone biosynthesis</keyword>
<comment type="cofactor">
    <cofactor evidence="7">
        <name>Zn(2+)</name>
        <dbReference type="ChEBI" id="CHEBI:29105"/>
    </cofactor>
</comment>
<keyword evidence="2 7" id="KW-0999">Mitochondrion inner membrane</keyword>
<organism evidence="8 9">
    <name type="scientific">Kwoniella shivajii</name>
    <dbReference type="NCBI Taxonomy" id="564305"/>
    <lineage>
        <taxon>Eukaryota</taxon>
        <taxon>Fungi</taxon>
        <taxon>Dikarya</taxon>
        <taxon>Basidiomycota</taxon>
        <taxon>Agaricomycotina</taxon>
        <taxon>Tremellomycetes</taxon>
        <taxon>Tremellales</taxon>
        <taxon>Cryptococcaceae</taxon>
        <taxon>Kwoniella</taxon>
    </lineage>
</organism>
<evidence type="ECO:0000256" key="2">
    <source>
        <dbReference type="ARBA" id="ARBA00022792"/>
    </source>
</evidence>
<dbReference type="GeneID" id="87952492"/>
<proteinExistence type="inferred from homology"/>
<protein>
    <recommendedName>
        <fullName evidence="6">4-hydroxy-3-methoxy-5-polyprenylbenzoate decarboxylase</fullName>
    </recommendedName>
</protein>
<reference evidence="8 9" key="1">
    <citation type="submission" date="2024-01" db="EMBL/GenBank/DDBJ databases">
        <title>Comparative genomics of Cryptococcus and Kwoniella reveals pathogenesis evolution and contrasting modes of karyotype evolution via chromosome fusion or intercentromeric recombination.</title>
        <authorList>
            <person name="Coelho M.A."/>
            <person name="David-Palma M."/>
            <person name="Shea T."/>
            <person name="Bowers K."/>
            <person name="McGinley-Smith S."/>
            <person name="Mohammad A.W."/>
            <person name="Gnirke A."/>
            <person name="Yurkov A.M."/>
            <person name="Nowrousian M."/>
            <person name="Sun S."/>
            <person name="Cuomo C.A."/>
            <person name="Heitman J."/>
        </authorList>
    </citation>
    <scope>NUCLEOTIDE SEQUENCE [LARGE SCALE GENOMIC DNA]</scope>
    <source>
        <strain evidence="8">CBS 11374</strain>
    </source>
</reference>
<keyword evidence="5 7" id="KW-0456">Lyase</keyword>
<comment type="similarity">
    <text evidence="7">Belongs to the COQ4 family.</text>
</comment>
<feature type="binding site" evidence="7">
    <location>
        <position position="156"/>
    </location>
    <ligand>
        <name>Zn(2+)</name>
        <dbReference type="ChEBI" id="CHEBI:29105"/>
    </ligand>
</feature>
<dbReference type="InterPro" id="IPR007715">
    <property type="entry name" value="Coq4"/>
</dbReference>
<keyword evidence="8" id="KW-0830">Ubiquinone</keyword>
<name>A0ABZ1CS00_9TREE</name>
<feature type="binding site" evidence="7">
    <location>
        <position position="141"/>
    </location>
    <ligand>
        <name>Zn(2+)</name>
        <dbReference type="ChEBI" id="CHEBI:29105"/>
    </ligand>
</feature>
<dbReference type="Proteomes" id="UP001329825">
    <property type="component" value="Chromosome 1"/>
</dbReference>
<feature type="binding site" evidence="7">
    <location>
        <position position="140"/>
    </location>
    <ligand>
        <name>Zn(2+)</name>
        <dbReference type="ChEBI" id="CHEBI:29105"/>
    </ligand>
</feature>
<evidence type="ECO:0000313" key="8">
    <source>
        <dbReference type="EMBL" id="WRT63456.1"/>
    </source>
</evidence>